<protein>
    <submittedName>
        <fullName evidence="3">Tyrosine-type recombinase/integrase</fullName>
    </submittedName>
</protein>
<evidence type="ECO:0000313" key="3">
    <source>
        <dbReference type="EMBL" id="MST33079.1"/>
    </source>
</evidence>
<sequence length="706" mass="76751">MPGHAANWWKQRAKGRSFEEFLTGSEPLSDLGGCAAACCCRRAAQVEKNLCSPHAQMWQIEGRPDGRGFVEWCARVRQPVNSRVLSLRGLPELVVLELVYAIGCRAAEQVSVVTGGMRPWIDQLRSLGVGSVTEFDVALLEGVGDRAHVRFARFSVDRVGLVYADPEAEAAKDVWDLRLFGVAGRRRLDFSAIRQDWLRQAAKGWAAATIGRVGESVLSHRVGSLMMFSAVLAAGPGGGEDPAALGRAEIERFLARVATGSFPPGAAPWGSRAKAALVEECALMLREARELGLMEKVGASFAFRRGDRPPRVDEEPPGRALPAGVIAQLDAQLDALAVSPGAPGSARVATLGVLGEHAGEMAVLAYLLLKGTGRRVGEVTSLRLDCLAVDEHGKNVLVYDNHKARRMGRRLPLADSQLAGAIRAQQAWVRSRFPATPAERLWLLPRPHKNTDGTNHIETGLVTAWFRTWLGRIDRLDAGPLDHNGDPVPFDRELIRPHAFRHTYAQTLADSGVAPSVLRDLMDHRSLSTTLGYYRVGDARKRAAMEALARHTVDNRGVTRPAGQAPSGLAHLREALAWVAVPMGKCSEPTNVRAGGGACPIRYQCAACPHFESDPSYLPELHAYADGLRKEREAMLAADAADAAGWALDHLTRQLQVIVDHIHSHEALLDRLNEHERGLIEDASTTLRQARQSVPVAFGTRRSDHG</sequence>
<proteinExistence type="predicted"/>
<comment type="caution">
    <text evidence="3">The sequence shown here is derived from an EMBL/GenBank/DDBJ whole genome shotgun (WGS) entry which is preliminary data.</text>
</comment>
<keyword evidence="1" id="KW-0233">DNA recombination</keyword>
<dbReference type="Proteomes" id="UP000437736">
    <property type="component" value="Unassembled WGS sequence"/>
</dbReference>
<dbReference type="InterPro" id="IPR013762">
    <property type="entry name" value="Integrase-like_cat_sf"/>
</dbReference>
<evidence type="ECO:0000259" key="2">
    <source>
        <dbReference type="PROSITE" id="PS51898"/>
    </source>
</evidence>
<dbReference type="CDD" id="cd00397">
    <property type="entry name" value="DNA_BRE_C"/>
    <property type="match status" value="1"/>
</dbReference>
<dbReference type="Pfam" id="PF00589">
    <property type="entry name" value="Phage_integrase"/>
    <property type="match status" value="1"/>
</dbReference>
<keyword evidence="4" id="KW-1185">Reference proteome</keyword>
<dbReference type="EMBL" id="WJHE01000474">
    <property type="protein sequence ID" value="MST33079.1"/>
    <property type="molecule type" value="Genomic_DNA"/>
</dbReference>
<evidence type="ECO:0000313" key="4">
    <source>
        <dbReference type="Proteomes" id="UP000437736"/>
    </source>
</evidence>
<dbReference type="SUPFAM" id="SSF56349">
    <property type="entry name" value="DNA breaking-rejoining enzymes"/>
    <property type="match status" value="1"/>
</dbReference>
<dbReference type="InterPro" id="IPR011010">
    <property type="entry name" value="DNA_brk_join_enz"/>
</dbReference>
<dbReference type="Gene3D" id="1.10.443.10">
    <property type="entry name" value="Intergrase catalytic core"/>
    <property type="match status" value="1"/>
</dbReference>
<reference evidence="3 4" key="1">
    <citation type="submission" date="2019-11" db="EMBL/GenBank/DDBJ databases">
        <title>Acidiferrimicrobium australis gen. nov., sp. nov., an acidophilic and obligately heterotrophic, member of the Actinobacteria that catalyses dissimilatory oxido- reduction of iron isolated from metal-rich acidic water in Chile.</title>
        <authorList>
            <person name="Gonzalez D."/>
            <person name="Huber K."/>
            <person name="Hedrich S."/>
            <person name="Rojas-Villalobos C."/>
            <person name="Quatrini R."/>
            <person name="Dinamarca M.A."/>
            <person name="Schwarz A."/>
            <person name="Canales C."/>
            <person name="Nancucheo I."/>
        </authorList>
    </citation>
    <scope>NUCLEOTIDE SEQUENCE [LARGE SCALE GENOMIC DNA]</scope>
    <source>
        <strain evidence="3 4">USS-CCA1</strain>
    </source>
</reference>
<name>A0ABW9QTQ4_9ACTN</name>
<accession>A0ABW9QTQ4</accession>
<feature type="domain" description="Tyr recombinase" evidence="2">
    <location>
        <begin position="319"/>
        <end position="546"/>
    </location>
</feature>
<evidence type="ECO:0000256" key="1">
    <source>
        <dbReference type="ARBA" id="ARBA00023172"/>
    </source>
</evidence>
<gene>
    <name evidence="3" type="ORF">GHK86_10145</name>
</gene>
<dbReference type="PROSITE" id="PS51898">
    <property type="entry name" value="TYR_RECOMBINASE"/>
    <property type="match status" value="1"/>
</dbReference>
<dbReference type="InterPro" id="IPR002104">
    <property type="entry name" value="Integrase_catalytic"/>
</dbReference>
<organism evidence="3 4">
    <name type="scientific">Acidiferrimicrobium australe</name>
    <dbReference type="NCBI Taxonomy" id="2664430"/>
    <lineage>
        <taxon>Bacteria</taxon>
        <taxon>Bacillati</taxon>
        <taxon>Actinomycetota</taxon>
        <taxon>Acidimicrobiia</taxon>
        <taxon>Acidimicrobiales</taxon>
        <taxon>Acidimicrobiaceae</taxon>
        <taxon>Acidiferrimicrobium</taxon>
    </lineage>
</organism>